<gene>
    <name evidence="1" type="ORF">ACFQZM_13320</name>
</gene>
<proteinExistence type="predicted"/>
<accession>A0ABW2XM03</accession>
<evidence type="ECO:0000313" key="1">
    <source>
        <dbReference type="EMBL" id="MFD0685485.1"/>
    </source>
</evidence>
<reference evidence="2" key="1">
    <citation type="journal article" date="2019" name="Int. J. Syst. Evol. Microbiol.">
        <title>The Global Catalogue of Microorganisms (GCM) 10K type strain sequencing project: providing services to taxonomists for standard genome sequencing and annotation.</title>
        <authorList>
            <consortium name="The Broad Institute Genomics Platform"/>
            <consortium name="The Broad Institute Genome Sequencing Center for Infectious Disease"/>
            <person name="Wu L."/>
            <person name="Ma J."/>
        </authorList>
    </citation>
    <scope>NUCLEOTIDE SEQUENCE [LARGE SCALE GENOMIC DNA]</scope>
    <source>
        <strain evidence="2">JCM 9371</strain>
    </source>
</reference>
<evidence type="ECO:0000313" key="2">
    <source>
        <dbReference type="Proteomes" id="UP001597063"/>
    </source>
</evidence>
<dbReference type="EMBL" id="JBHTGP010000006">
    <property type="protein sequence ID" value="MFD0685485.1"/>
    <property type="molecule type" value="Genomic_DNA"/>
</dbReference>
<evidence type="ECO:0008006" key="3">
    <source>
        <dbReference type="Google" id="ProtNLM"/>
    </source>
</evidence>
<protein>
    <recommendedName>
        <fullName evidence="3">Type II toxin-antitoxin system RelE/ParE family toxin</fullName>
    </recommendedName>
</protein>
<organism evidence="1 2">
    <name type="scientific">Actinomadura fibrosa</name>
    <dbReference type="NCBI Taxonomy" id="111802"/>
    <lineage>
        <taxon>Bacteria</taxon>
        <taxon>Bacillati</taxon>
        <taxon>Actinomycetota</taxon>
        <taxon>Actinomycetes</taxon>
        <taxon>Streptosporangiales</taxon>
        <taxon>Thermomonosporaceae</taxon>
        <taxon>Actinomadura</taxon>
    </lineage>
</organism>
<dbReference type="RefSeq" id="WP_131755557.1">
    <property type="nucleotide sequence ID" value="NZ_CAACUY010000006.1"/>
</dbReference>
<keyword evidence="2" id="KW-1185">Reference proteome</keyword>
<name>A0ABW2XM03_9ACTN</name>
<sequence>MPDHLVFTYRLRMQVAGFPPNVRDAANMLIISLLGDPVPPDAKPFVEVAGHAAYELSNDLVTVYYTLMGDDTVVISVVHPNT</sequence>
<dbReference type="Proteomes" id="UP001597063">
    <property type="component" value="Unassembled WGS sequence"/>
</dbReference>
<comment type="caution">
    <text evidence="1">The sequence shown here is derived from an EMBL/GenBank/DDBJ whole genome shotgun (WGS) entry which is preliminary data.</text>
</comment>